<dbReference type="EMBL" id="JACDTQ010000370">
    <property type="protein sequence ID" value="KAF5928411.1"/>
    <property type="molecule type" value="Genomic_DNA"/>
</dbReference>
<feature type="non-terminal residue" evidence="1">
    <location>
        <position position="1"/>
    </location>
</feature>
<comment type="caution">
    <text evidence="1">The sequence shown here is derived from an EMBL/GenBank/DDBJ whole genome shotgun (WGS) entry which is preliminary data.</text>
</comment>
<reference evidence="1 2" key="1">
    <citation type="journal article" date="2020" name="Mol. Biol. Evol.">
        <title>Interspecific Gene Flow and the Evolution of Specialization in Black and White Rhinoceros.</title>
        <authorList>
            <person name="Moodley Y."/>
            <person name="Westbury M.V."/>
            <person name="Russo I.M."/>
            <person name="Gopalakrishnan S."/>
            <person name="Rakotoarivelo A."/>
            <person name="Olsen R.A."/>
            <person name="Prost S."/>
            <person name="Tunstall T."/>
            <person name="Ryder O.A."/>
            <person name="Dalen L."/>
            <person name="Bruford M.W."/>
        </authorList>
    </citation>
    <scope>NUCLEOTIDE SEQUENCE [LARGE SCALE GENOMIC DNA]</scope>
    <source>
        <strain evidence="1">SBR-YM</strain>
        <tissue evidence="1">Skin</tissue>
    </source>
</reference>
<organism evidence="1 2">
    <name type="scientific">Diceros bicornis minor</name>
    <name type="common">South-central black rhinoceros</name>
    <dbReference type="NCBI Taxonomy" id="77932"/>
    <lineage>
        <taxon>Eukaryota</taxon>
        <taxon>Metazoa</taxon>
        <taxon>Chordata</taxon>
        <taxon>Craniata</taxon>
        <taxon>Vertebrata</taxon>
        <taxon>Euteleostomi</taxon>
        <taxon>Mammalia</taxon>
        <taxon>Eutheria</taxon>
        <taxon>Laurasiatheria</taxon>
        <taxon>Perissodactyla</taxon>
        <taxon>Rhinocerotidae</taxon>
        <taxon>Diceros</taxon>
    </lineage>
</organism>
<proteinExistence type="predicted"/>
<dbReference type="Proteomes" id="UP000551758">
    <property type="component" value="Unassembled WGS sequence"/>
</dbReference>
<name>A0A7J7FKD1_DICBM</name>
<dbReference type="AlphaFoldDB" id="A0A7J7FKD1"/>
<accession>A0A7J7FKD1</accession>
<sequence length="108" mass="12970">MRNHTMVTTFIFLGLTDDPNWQMVIFLFLFLIHRHTADYIGTGNAFLCKYHKNDSEDPFCPTEKEGFFYLFLPHDCCLYLLWQLNKQVKQALRDTVKKMHLYYLKRVA</sequence>
<evidence type="ECO:0000313" key="1">
    <source>
        <dbReference type="EMBL" id="KAF5928411.1"/>
    </source>
</evidence>
<keyword evidence="2" id="KW-1185">Reference proteome</keyword>
<protein>
    <submittedName>
        <fullName evidence="1">Uncharacterized protein</fullName>
    </submittedName>
</protein>
<gene>
    <name evidence="1" type="ORF">HPG69_015016</name>
</gene>
<evidence type="ECO:0000313" key="2">
    <source>
        <dbReference type="Proteomes" id="UP000551758"/>
    </source>
</evidence>